<dbReference type="GO" id="GO:0005930">
    <property type="term" value="C:axoneme"/>
    <property type="evidence" value="ECO:0007669"/>
    <property type="project" value="UniProtKB-SubCell"/>
</dbReference>
<name>A0A830HIB7_9CHLO</name>
<evidence type="ECO:0000256" key="1">
    <source>
        <dbReference type="ARBA" id="ARBA00004430"/>
    </source>
</evidence>
<evidence type="ECO:0008006" key="7">
    <source>
        <dbReference type="Google" id="ProtNLM"/>
    </source>
</evidence>
<sequence>MASSEAPAAAGGAGAGGGAGLPSPSPAPVALLTLRIKVLGREVSIAIPDLEKDLALAQPQSTQTSVSVASVIAAALDTAHSESESADTTTTTTTTTSGRASSKVVPLVRNCKLILKGRVLEHNLKINEIAGIKHNARLMLVVGASDAAPSAGAAALSSAKLTKKPKTAPTTTKQTPIQVAEDAQARRESAWKATGIASLQGERLQELPEALVKQADNIRVLDASNNALATFPSPDNFKRLARLVLAGNQTLATLPTSLGEFDKLEYLDVRSCKLNQLPQHMPPLLRTLLAAHNEIQSTPSASLPHLQKLDISHNKLTAFPSAMIVPPCAIEVIDLSHNQLAALPEGDELDYKQLDRLNTLVLDYNRLPKLPRAVLADPPALTTISAKHNPFDVTEMRQFDGFEQYDARRRKRDDKNLDMGGSTGAVLGDHFGDQGADPRLMRKW</sequence>
<evidence type="ECO:0000313" key="5">
    <source>
        <dbReference type="EMBL" id="GHP05029.1"/>
    </source>
</evidence>
<organism evidence="5 6">
    <name type="scientific">Pycnococcus provasolii</name>
    <dbReference type="NCBI Taxonomy" id="41880"/>
    <lineage>
        <taxon>Eukaryota</taxon>
        <taxon>Viridiplantae</taxon>
        <taxon>Chlorophyta</taxon>
        <taxon>Pseudoscourfieldiophyceae</taxon>
        <taxon>Pseudoscourfieldiales</taxon>
        <taxon>Pycnococcaceae</taxon>
        <taxon>Pycnococcus</taxon>
    </lineage>
</organism>
<dbReference type="Pfam" id="PF00560">
    <property type="entry name" value="LRR_1"/>
    <property type="match status" value="1"/>
</dbReference>
<keyword evidence="3" id="KW-0677">Repeat</keyword>
<comment type="caution">
    <text evidence="5">The sequence shown here is derived from an EMBL/GenBank/DDBJ whole genome shotgun (WGS) entry which is preliminary data.</text>
</comment>
<dbReference type="Gene3D" id="3.80.10.10">
    <property type="entry name" value="Ribonuclease Inhibitor"/>
    <property type="match status" value="1"/>
</dbReference>
<dbReference type="EMBL" id="BNJQ01000009">
    <property type="protein sequence ID" value="GHP05029.1"/>
    <property type="molecule type" value="Genomic_DNA"/>
</dbReference>
<evidence type="ECO:0000256" key="2">
    <source>
        <dbReference type="ARBA" id="ARBA00022614"/>
    </source>
</evidence>
<dbReference type="OrthoDB" id="2187496at2759"/>
<keyword evidence="6" id="KW-1185">Reference proteome</keyword>
<evidence type="ECO:0000256" key="4">
    <source>
        <dbReference type="SAM" id="MobiDB-lite"/>
    </source>
</evidence>
<evidence type="ECO:0000256" key="3">
    <source>
        <dbReference type="ARBA" id="ARBA00022737"/>
    </source>
</evidence>
<dbReference type="InterPro" id="IPR050216">
    <property type="entry name" value="LRR_domain-containing"/>
</dbReference>
<evidence type="ECO:0000313" key="6">
    <source>
        <dbReference type="Proteomes" id="UP000660262"/>
    </source>
</evidence>
<proteinExistence type="predicted"/>
<feature type="compositionally biased region" description="Low complexity" evidence="4">
    <location>
        <begin position="1"/>
        <end position="10"/>
    </location>
</feature>
<feature type="region of interest" description="Disordered" evidence="4">
    <location>
        <begin position="1"/>
        <end position="21"/>
    </location>
</feature>
<dbReference type="SMART" id="SM00364">
    <property type="entry name" value="LRR_BAC"/>
    <property type="match status" value="5"/>
</dbReference>
<dbReference type="InterPro" id="IPR032675">
    <property type="entry name" value="LRR_dom_sf"/>
</dbReference>
<dbReference type="PANTHER" id="PTHR48051">
    <property type="match status" value="1"/>
</dbReference>
<dbReference type="SUPFAM" id="SSF52058">
    <property type="entry name" value="L domain-like"/>
    <property type="match status" value="1"/>
</dbReference>
<keyword evidence="2" id="KW-0433">Leucine-rich repeat</keyword>
<dbReference type="Proteomes" id="UP000660262">
    <property type="component" value="Unassembled WGS sequence"/>
</dbReference>
<reference evidence="5" key="1">
    <citation type="submission" date="2020-10" db="EMBL/GenBank/DDBJ databases">
        <title>Unveiling of a novel bifunctional photoreceptor, Dualchrome1, isolated from a cosmopolitan green alga.</title>
        <authorList>
            <person name="Suzuki S."/>
            <person name="Kawachi M."/>
        </authorList>
    </citation>
    <scope>NUCLEOTIDE SEQUENCE</scope>
    <source>
        <strain evidence="5">NIES 2893</strain>
    </source>
</reference>
<protein>
    <recommendedName>
        <fullName evidence="7">Ubiquitin-like domain-containing protein</fullName>
    </recommendedName>
</protein>
<feature type="region of interest" description="Disordered" evidence="4">
    <location>
        <begin position="405"/>
        <end position="432"/>
    </location>
</feature>
<dbReference type="InterPro" id="IPR001611">
    <property type="entry name" value="Leu-rich_rpt"/>
</dbReference>
<dbReference type="AlphaFoldDB" id="A0A830HIB7"/>
<feature type="compositionally biased region" description="Gly residues" evidence="4">
    <location>
        <begin position="11"/>
        <end position="20"/>
    </location>
</feature>
<comment type="subcellular location">
    <subcellularLocation>
        <location evidence="1">Cytoplasm</location>
        <location evidence="1">Cytoskeleton</location>
        <location evidence="1">Cilium axoneme</location>
    </subcellularLocation>
</comment>
<dbReference type="InterPro" id="IPR003591">
    <property type="entry name" value="Leu-rich_rpt_typical-subtyp"/>
</dbReference>
<dbReference type="PANTHER" id="PTHR48051:SF1">
    <property type="entry name" value="RAS SUPPRESSOR PROTEIN 1"/>
    <property type="match status" value="1"/>
</dbReference>
<feature type="region of interest" description="Disordered" evidence="4">
    <location>
        <begin position="79"/>
        <end position="101"/>
    </location>
</feature>
<accession>A0A830HIB7</accession>
<gene>
    <name evidence="5" type="ORF">PPROV_000378100</name>
</gene>
<dbReference type="SMART" id="SM00369">
    <property type="entry name" value="LRR_TYP"/>
    <property type="match status" value="4"/>
</dbReference>